<protein>
    <submittedName>
        <fullName evidence="3">Pilus assembly protein</fullName>
    </submittedName>
</protein>
<dbReference type="EMBL" id="JAVKGS010000001">
    <property type="protein sequence ID" value="MDR5691038.1"/>
    <property type="molecule type" value="Genomic_DNA"/>
</dbReference>
<gene>
    <name evidence="3" type="ORF">RH861_03070</name>
</gene>
<dbReference type="RefSeq" id="WP_310519695.1">
    <property type="nucleotide sequence ID" value="NZ_BAABBS010000004.1"/>
</dbReference>
<keyword evidence="4" id="KW-1185">Reference proteome</keyword>
<dbReference type="InterPro" id="IPR028087">
    <property type="entry name" value="Tad_N"/>
</dbReference>
<proteinExistence type="predicted"/>
<evidence type="ECO:0000313" key="3">
    <source>
        <dbReference type="EMBL" id="MDR5691038.1"/>
    </source>
</evidence>
<reference evidence="4" key="1">
    <citation type="submission" date="2023-07" db="EMBL/GenBank/DDBJ databases">
        <title>Description of three actinobacteria isolated from air of manufacturing shop in a pharmaceutical factory.</title>
        <authorList>
            <person name="Zhang D.-F."/>
        </authorList>
    </citation>
    <scope>NUCLEOTIDE SEQUENCE [LARGE SCALE GENOMIC DNA]</scope>
    <source>
        <strain evidence="4">CCTCC AB 2011122</strain>
    </source>
</reference>
<evidence type="ECO:0000259" key="2">
    <source>
        <dbReference type="Pfam" id="PF13400"/>
    </source>
</evidence>
<sequence length="325" mass="33413">MTAREDDRGAIAVWVALAIVPLLMFLALVADYGLAAWERGQLQNGADAAALAVAQNCGSDPAGCFGEASGIATTMAGGNANDTQANAAISDFVIDGNSGQVRVTATTLNGASTTIRLPFASLFRPSDATMTATAKAEWGVPVYGSTIPLAMAECELTNRLASLDATTPQRILIRNDTNASCPGGGPGGFGWLADDNCLVEVGDDSVVLGTVGNNENGTGCPADFAVGLLGKTILVPLYDSSVGTGNSASDPVRYTISRFAAFYITGVKPRGGSSAVYLGGSPLTPVFTGNSRGLQGYFVRYVELGEEFELGNGNSTGLMVVRMTE</sequence>
<keyword evidence="1" id="KW-0472">Membrane</keyword>
<evidence type="ECO:0000313" key="4">
    <source>
        <dbReference type="Proteomes" id="UP001260072"/>
    </source>
</evidence>
<dbReference type="Proteomes" id="UP001260072">
    <property type="component" value="Unassembled WGS sequence"/>
</dbReference>
<feature type="transmembrane region" description="Helical" evidence="1">
    <location>
        <begin position="12"/>
        <end position="34"/>
    </location>
</feature>
<feature type="domain" description="Putative Flp pilus-assembly TadG-like N-terminal" evidence="2">
    <location>
        <begin position="9"/>
        <end position="55"/>
    </location>
</feature>
<accession>A0ABU1FH19</accession>
<keyword evidence="1" id="KW-0812">Transmembrane</keyword>
<comment type="caution">
    <text evidence="3">The sequence shown here is derived from an EMBL/GenBank/DDBJ whole genome shotgun (WGS) entry which is preliminary data.</text>
</comment>
<evidence type="ECO:0000256" key="1">
    <source>
        <dbReference type="SAM" id="Phobius"/>
    </source>
</evidence>
<dbReference type="Pfam" id="PF13400">
    <property type="entry name" value="Tad"/>
    <property type="match status" value="1"/>
</dbReference>
<keyword evidence="1" id="KW-1133">Transmembrane helix</keyword>
<name>A0ABU1FH19_9MICO</name>
<organism evidence="3 4">
    <name type="scientific">Agromyces indicus</name>
    <dbReference type="NCBI Taxonomy" id="758919"/>
    <lineage>
        <taxon>Bacteria</taxon>
        <taxon>Bacillati</taxon>
        <taxon>Actinomycetota</taxon>
        <taxon>Actinomycetes</taxon>
        <taxon>Micrococcales</taxon>
        <taxon>Microbacteriaceae</taxon>
        <taxon>Agromyces</taxon>
    </lineage>
</organism>